<evidence type="ECO:0000259" key="1">
    <source>
        <dbReference type="PROSITE" id="PS50022"/>
    </source>
</evidence>
<gene>
    <name evidence="2" type="ORF">GCM10010406_46310</name>
</gene>
<reference evidence="2 3" key="1">
    <citation type="journal article" date="2019" name="Int. J. Syst. Evol. Microbiol.">
        <title>The Global Catalogue of Microorganisms (GCM) 10K type strain sequencing project: providing services to taxonomists for standard genome sequencing and annotation.</title>
        <authorList>
            <consortium name="The Broad Institute Genomics Platform"/>
            <consortium name="The Broad Institute Genome Sequencing Center for Infectious Disease"/>
            <person name="Wu L."/>
            <person name="Ma J."/>
        </authorList>
    </citation>
    <scope>NUCLEOTIDE SEQUENCE [LARGE SCALE GENOMIC DNA]</scope>
    <source>
        <strain evidence="2 3">JCM 6307</strain>
    </source>
</reference>
<protein>
    <recommendedName>
        <fullName evidence="1">F5/8 type C domain-containing protein</fullName>
    </recommendedName>
</protein>
<dbReference type="InterPro" id="IPR008979">
    <property type="entry name" value="Galactose-bd-like_sf"/>
</dbReference>
<proteinExistence type="predicted"/>
<dbReference type="Pfam" id="PF00754">
    <property type="entry name" value="F5_F8_type_C"/>
    <property type="match status" value="1"/>
</dbReference>
<accession>A0ABN3MLV6</accession>
<keyword evidence="3" id="KW-1185">Reference proteome</keyword>
<dbReference type="Pfam" id="PF17882">
    <property type="entry name" value="SBD"/>
    <property type="match status" value="2"/>
</dbReference>
<comment type="caution">
    <text evidence="2">The sequence shown here is derived from an EMBL/GenBank/DDBJ whole genome shotgun (WGS) entry which is preliminary data.</text>
</comment>
<dbReference type="InterPro" id="IPR000421">
    <property type="entry name" value="FA58C"/>
</dbReference>
<dbReference type="InterPro" id="IPR040964">
    <property type="entry name" value="SBD"/>
</dbReference>
<dbReference type="RefSeq" id="WP_344385205.1">
    <property type="nucleotide sequence ID" value="NZ_BAAATA010000035.1"/>
</dbReference>
<dbReference type="InterPro" id="IPR015315">
    <property type="entry name" value="DUF1963"/>
</dbReference>
<dbReference type="Pfam" id="PF09234">
    <property type="entry name" value="DUF1963"/>
    <property type="match status" value="1"/>
</dbReference>
<feature type="domain" description="F5/8 type C" evidence="1">
    <location>
        <begin position="305"/>
        <end position="450"/>
    </location>
</feature>
<evidence type="ECO:0000313" key="2">
    <source>
        <dbReference type="EMBL" id="GAA2504422.1"/>
    </source>
</evidence>
<dbReference type="SUPFAM" id="SSF49785">
    <property type="entry name" value="Galactose-binding domain-like"/>
    <property type="match status" value="1"/>
</dbReference>
<dbReference type="Proteomes" id="UP001501358">
    <property type="component" value="Unassembled WGS sequence"/>
</dbReference>
<dbReference type="Gene3D" id="2.60.120.260">
    <property type="entry name" value="Galactose-binding domain-like"/>
    <property type="match status" value="1"/>
</dbReference>
<name>A0ABN3MLV6_9ACTN</name>
<dbReference type="PROSITE" id="PS50022">
    <property type="entry name" value="FA58C_3"/>
    <property type="match status" value="1"/>
</dbReference>
<dbReference type="Gene3D" id="2.30.320.10">
    <property type="entry name" value="YwqG-like"/>
    <property type="match status" value="1"/>
</dbReference>
<sequence length="797" mass="88080">MGSPGFSADFSVDPVRVSGTEVGHHLCRFSGNRTGVAAGGSVTLDFEVADPRDVPQGRLTVEAYVSLFDSARGHAPVDVVFQGETLVSDFAVPCSKDTPQDSVLVVPGRLLERGTNTLEIRVSPEARSVFWLHRITFEAVPEQVRPELAPDEEDEAGRAAPVLAFDTEYRPAHASPATPWQRAPRLLFHIDRGEASLPVHLGWRRTDGAESAVDLRADGSGFEGCRRAADGTVYEYRGRPAGRWAFPEGLENTPAPALHRFRTQERRNDAWQDSPGLRLLLDDGGVPVDRVSWRDRRGDSATVMLHSVPAGAASGPEVVGVRASSEFRAAGETADKVLDDSLGTKWLTAGGSGHLVLTLARPTAVESYSLTSANDFPERDPRDWTLYGSDDGRTWTALDTRIGETFGRRHETREFHLRAKSPAYREYCLDIVRNSGAGETQLARVRLAGHSGTSFTGYRRRADEDPVGYRSAPALTATPPVPAPASVDGVSRTSAFRAFARQHGVSDDAVTRILWMVQPSVHLHLKNPRTVGPQDRVIGYVGGLPEMPLDAPWEIGHYFVASLDLAAIPKQPLDDDVPREGHLLLFAEEDYRFPQDEIAPVIHVPPGTETAVRPAPVYRYDGDEEDSVQEVLERQALVLECASGWDVLGWPLQEDGGGWEYDGLEGEERLYAEQFVAAVEEYRTRVGVRPAVDRRSAKLRGVELNPPYWRADYGIDFLRKREEAVVMLRNSPERFDELYGKALEEAQQQQKGGPWLNLVEFGEDSVFQEGDGEVGWIINRQDLLAGRFDRVRLSYHS</sequence>
<organism evidence="2 3">
    <name type="scientific">Streptomyces thermolineatus</name>
    <dbReference type="NCBI Taxonomy" id="44033"/>
    <lineage>
        <taxon>Bacteria</taxon>
        <taxon>Bacillati</taxon>
        <taxon>Actinomycetota</taxon>
        <taxon>Actinomycetes</taxon>
        <taxon>Kitasatosporales</taxon>
        <taxon>Streptomycetaceae</taxon>
        <taxon>Streptomyces</taxon>
    </lineage>
</organism>
<evidence type="ECO:0000313" key="3">
    <source>
        <dbReference type="Proteomes" id="UP001501358"/>
    </source>
</evidence>
<dbReference type="EMBL" id="BAAATA010000035">
    <property type="protein sequence ID" value="GAA2504422.1"/>
    <property type="molecule type" value="Genomic_DNA"/>
</dbReference>